<organism evidence="1 2">
    <name type="scientific">Ceratodon purpureus</name>
    <name type="common">Fire moss</name>
    <name type="synonym">Dicranum purpureum</name>
    <dbReference type="NCBI Taxonomy" id="3225"/>
    <lineage>
        <taxon>Eukaryota</taxon>
        <taxon>Viridiplantae</taxon>
        <taxon>Streptophyta</taxon>
        <taxon>Embryophyta</taxon>
        <taxon>Bryophyta</taxon>
        <taxon>Bryophytina</taxon>
        <taxon>Bryopsida</taxon>
        <taxon>Dicranidae</taxon>
        <taxon>Pseudoditrichales</taxon>
        <taxon>Ditrichaceae</taxon>
        <taxon>Ceratodon</taxon>
    </lineage>
</organism>
<evidence type="ECO:0000313" key="1">
    <source>
        <dbReference type="EMBL" id="KAG0581610.1"/>
    </source>
</evidence>
<dbReference type="EMBL" id="CM026424">
    <property type="protein sequence ID" value="KAG0581610.1"/>
    <property type="molecule type" value="Genomic_DNA"/>
</dbReference>
<accession>A0A8T0ICZ1</accession>
<name>A0A8T0ICZ1_CERPU</name>
<reference evidence="1" key="1">
    <citation type="submission" date="2020-06" db="EMBL/GenBank/DDBJ databases">
        <title>WGS assembly of Ceratodon purpureus strain R40.</title>
        <authorList>
            <person name="Carey S.B."/>
            <person name="Jenkins J."/>
            <person name="Shu S."/>
            <person name="Lovell J.T."/>
            <person name="Sreedasyam A."/>
            <person name="Maumus F."/>
            <person name="Tiley G.P."/>
            <person name="Fernandez-Pozo N."/>
            <person name="Barry K."/>
            <person name="Chen C."/>
            <person name="Wang M."/>
            <person name="Lipzen A."/>
            <person name="Daum C."/>
            <person name="Saski C.A."/>
            <person name="Payton A.C."/>
            <person name="Mcbreen J.C."/>
            <person name="Conrad R.E."/>
            <person name="Kollar L.M."/>
            <person name="Olsson S."/>
            <person name="Huttunen S."/>
            <person name="Landis J.B."/>
            <person name="Wickett N.J."/>
            <person name="Johnson M.G."/>
            <person name="Rensing S.A."/>
            <person name="Grimwood J."/>
            <person name="Schmutz J."/>
            <person name="Mcdaniel S.F."/>
        </authorList>
    </citation>
    <scope>NUCLEOTIDE SEQUENCE</scope>
    <source>
        <strain evidence="1">R40</strain>
    </source>
</reference>
<protein>
    <submittedName>
        <fullName evidence="1">Uncharacterized protein</fullName>
    </submittedName>
</protein>
<dbReference type="AlphaFoldDB" id="A0A8T0ICZ1"/>
<proteinExistence type="predicted"/>
<dbReference type="Proteomes" id="UP000822688">
    <property type="component" value="Chromosome 4"/>
</dbReference>
<evidence type="ECO:0000313" key="2">
    <source>
        <dbReference type="Proteomes" id="UP000822688"/>
    </source>
</evidence>
<keyword evidence="2" id="KW-1185">Reference proteome</keyword>
<gene>
    <name evidence="1" type="ORF">KC19_4G265400</name>
</gene>
<comment type="caution">
    <text evidence="1">The sequence shown here is derived from an EMBL/GenBank/DDBJ whole genome shotgun (WGS) entry which is preliminary data.</text>
</comment>
<sequence>MSLQGPHHWVYMSSTTTFSPASFTNGQKESLSTSVTPPAVATSTLVLPDAVSALLHTTRGSLARHGCGSLSAHARTPPHAQSFPSNALTATPPLLPGFPTPDALVTAWWPALLALRCTAAMAIGLRHYNADSQQHKLTALDSLSLVE</sequence>